<accession>A0A0W7VNJ7</accession>
<protein>
    <recommendedName>
        <fullName evidence="7">Cytoskeleton-associated protein</fullName>
    </recommendedName>
</protein>
<evidence type="ECO:0000256" key="2">
    <source>
        <dbReference type="SAM" id="Phobius"/>
    </source>
</evidence>
<dbReference type="EMBL" id="MTYH01000050">
    <property type="protein sequence ID" value="PNP42751.1"/>
    <property type="molecule type" value="Genomic_DNA"/>
</dbReference>
<dbReference type="Proteomes" id="UP000236546">
    <property type="component" value="Unassembled WGS sequence"/>
</dbReference>
<feature type="compositionally biased region" description="Basic and acidic residues" evidence="1">
    <location>
        <begin position="335"/>
        <end position="348"/>
    </location>
</feature>
<dbReference type="InterPro" id="IPR016024">
    <property type="entry name" value="ARM-type_fold"/>
</dbReference>
<evidence type="ECO:0008006" key="7">
    <source>
        <dbReference type="Google" id="ProtNLM"/>
    </source>
</evidence>
<feature type="region of interest" description="Disordered" evidence="1">
    <location>
        <begin position="296"/>
        <end position="348"/>
    </location>
</feature>
<dbReference type="RefSeq" id="XP_018660996.1">
    <property type="nucleotide sequence ID" value="XM_018805806.1"/>
</dbReference>
<organism evidence="3 6">
    <name type="scientific">Trichoderma gamsii</name>
    <dbReference type="NCBI Taxonomy" id="398673"/>
    <lineage>
        <taxon>Eukaryota</taxon>
        <taxon>Fungi</taxon>
        <taxon>Dikarya</taxon>
        <taxon>Ascomycota</taxon>
        <taxon>Pezizomycotina</taxon>
        <taxon>Sordariomycetes</taxon>
        <taxon>Hypocreomycetidae</taxon>
        <taxon>Hypocreales</taxon>
        <taxon>Hypocreaceae</taxon>
        <taxon>Trichoderma</taxon>
    </lineage>
</organism>
<feature type="transmembrane region" description="Helical" evidence="2">
    <location>
        <begin position="16"/>
        <end position="39"/>
    </location>
</feature>
<sequence length="348" mass="40523">MSWTSRLLSFSRDERVILVTIGLATFGLVSSMITALTLIRDDNEIPPSEPKTQYITQDTEDSLQLDTLEKLLDHPNFSIKEIAIKILCDRAANDPEVIKYIWFGITRPEYEERMNSLRTLAVLTSQTGKKIKGRHIELRAHSIVIGNEGLARLHDERAYSALVRCMELCMESTDLPTVTDIHWDEYYLRDMGERFCLMFLTELINKYGATMLVKAKFVEKWLSKQDWGSTGEERRRNFKDYTDLRNNRITDIINRIKHSRRGLRALEKAGLIDKESSRRRMRELPDLLMEVEEEIVGEQAGEQQSRRTREHSAEEQRLRRQHREAMVLNDGTRPLGREDIIERDASPS</sequence>
<reference evidence="3 6" key="2">
    <citation type="submission" date="2017-02" db="EMBL/GenBank/DDBJ databases">
        <title>Genomes of Trichoderma spp. with biocontrol activity.</title>
        <authorList>
            <person name="Gardiner D."/>
            <person name="Kazan K."/>
            <person name="Vos C."/>
            <person name="Harvey P."/>
        </authorList>
    </citation>
    <scope>NUCLEOTIDE SEQUENCE [LARGE SCALE GENOMIC DNA]</scope>
    <source>
        <strain evidence="3 6">A5MH</strain>
    </source>
</reference>
<dbReference type="STRING" id="398673.A0A0W7VNJ7"/>
<keyword evidence="2" id="KW-1133">Transmembrane helix</keyword>
<proteinExistence type="predicted"/>
<reference evidence="4 5" key="1">
    <citation type="journal article" date="2016" name="Genome Announc.">
        <title>Draft Whole-Genome Sequence of Trichoderma gamsii T6085, a Promising Biocontrol Agent of Fusarium Head Blight on Wheat.</title>
        <authorList>
            <person name="Baroncelli R."/>
            <person name="Zapparata A."/>
            <person name="Piaggeschi G."/>
            <person name="Sarrocco S."/>
            <person name="Vannacci G."/>
        </authorList>
    </citation>
    <scope>NUCLEOTIDE SEQUENCE [LARGE SCALE GENOMIC DNA]</scope>
    <source>
        <strain evidence="4 5">T6085</strain>
    </source>
</reference>
<dbReference type="GeneID" id="29985889"/>
<dbReference type="Proteomes" id="UP000054821">
    <property type="component" value="Unassembled WGS sequence"/>
</dbReference>
<keyword evidence="5" id="KW-1185">Reference proteome</keyword>
<keyword evidence="2" id="KW-0472">Membrane</keyword>
<evidence type="ECO:0000313" key="3">
    <source>
        <dbReference type="EMBL" id="PNP42751.1"/>
    </source>
</evidence>
<evidence type="ECO:0000256" key="1">
    <source>
        <dbReference type="SAM" id="MobiDB-lite"/>
    </source>
</evidence>
<evidence type="ECO:0000313" key="6">
    <source>
        <dbReference type="Proteomes" id="UP000236546"/>
    </source>
</evidence>
<comment type="caution">
    <text evidence="3">The sequence shown here is derived from an EMBL/GenBank/DDBJ whole genome shotgun (WGS) entry which is preliminary data.</text>
</comment>
<feature type="compositionally biased region" description="Basic and acidic residues" evidence="1">
    <location>
        <begin position="304"/>
        <end position="318"/>
    </location>
</feature>
<dbReference type="EMBL" id="JPDN02000045">
    <property type="protein sequence ID" value="PON21786.1"/>
    <property type="molecule type" value="Genomic_DNA"/>
</dbReference>
<evidence type="ECO:0000313" key="4">
    <source>
        <dbReference type="EMBL" id="PON21786.1"/>
    </source>
</evidence>
<evidence type="ECO:0000313" key="5">
    <source>
        <dbReference type="Proteomes" id="UP000054821"/>
    </source>
</evidence>
<keyword evidence="2" id="KW-0812">Transmembrane</keyword>
<dbReference type="OrthoDB" id="5385189at2759"/>
<dbReference type="SUPFAM" id="SSF48371">
    <property type="entry name" value="ARM repeat"/>
    <property type="match status" value="1"/>
</dbReference>
<name>A0A0W7VNJ7_9HYPO</name>
<gene>
    <name evidence="4" type="ORF">TGAM01_v209373</name>
    <name evidence="3" type="ORF">TGAMA5MH_05493</name>
</gene>
<dbReference type="AlphaFoldDB" id="A0A0W7VNJ7"/>
<reference evidence="4" key="3">
    <citation type="submission" date="2017-08" db="EMBL/GenBank/DDBJ databases">
        <title>Trichoderma gamsii strain T6085, whole genome shotgun sequencing project.</title>
        <authorList>
            <person name="Baroncelli R."/>
        </authorList>
    </citation>
    <scope>NUCLEOTIDE SEQUENCE</scope>
    <source>
        <strain evidence="4">T6085</strain>
    </source>
</reference>